<keyword evidence="4" id="KW-1185">Reference proteome</keyword>
<dbReference type="Pfam" id="PF14344">
    <property type="entry name" value="DUF4397"/>
    <property type="match status" value="2"/>
</dbReference>
<accession>A0ABT1G4N6</accession>
<comment type="caution">
    <text evidence="3">The sequence shown here is derived from an EMBL/GenBank/DDBJ whole genome shotgun (WGS) entry which is preliminary data.</text>
</comment>
<dbReference type="InterPro" id="IPR025510">
    <property type="entry name" value="DUF4397"/>
</dbReference>
<organism evidence="3 4">
    <name type="scientific">Natronospira proteinivora</name>
    <dbReference type="NCBI Taxonomy" id="1807133"/>
    <lineage>
        <taxon>Bacteria</taxon>
        <taxon>Pseudomonadati</taxon>
        <taxon>Pseudomonadota</taxon>
        <taxon>Gammaproteobacteria</taxon>
        <taxon>Natronospirales</taxon>
        <taxon>Natronospiraceae</taxon>
        <taxon>Natronospira</taxon>
    </lineage>
</organism>
<dbReference type="Proteomes" id="UP001523550">
    <property type="component" value="Unassembled WGS sequence"/>
</dbReference>
<protein>
    <recommendedName>
        <fullName evidence="2">DUF4397 domain-containing protein</fullName>
    </recommendedName>
</protein>
<dbReference type="PROSITE" id="PS51257">
    <property type="entry name" value="PROKAR_LIPOPROTEIN"/>
    <property type="match status" value="1"/>
</dbReference>
<feature type="signal peptide" evidence="1">
    <location>
        <begin position="1"/>
        <end position="21"/>
    </location>
</feature>
<keyword evidence="1" id="KW-0732">Signal</keyword>
<evidence type="ECO:0000313" key="4">
    <source>
        <dbReference type="Proteomes" id="UP001523550"/>
    </source>
</evidence>
<sequence length="469" mass="48384">MTLYRKILLALLLSFFTIGGSGCFSSSSSSSDDDGNGNGDDNGEAEVTAQLRAYHASPDAGEVDIFVGEERVAEGVSFPAASAYLEVPASALTVSIVAAGGDLEDAVLSAEVSLSEDGQYTLIVWGSVESENLDTALVDDSNEGVSDGFVKVRPAHLAVGAPNVDLYVTGLDDALDEAEPVAENLAFGDIADAYIEAPAEVSRLRVTAAGDSETVIYDYVADFPQFEGASLLAGALNADAGFSPILIGAATGSDSLPFLPLIDQQSELRAVHGSPDAGDVTVEVQRAGEDNNWMTLVTGLSYREDTGYARILGDFEYEARVVLEGSGTAVPLENIEPQPGNAYSVFALGSVDDGTVAFLVEADRVGPAEEGESALRAVHGIAGGPTVDVEADGAAVIEALEELTASSFLDVAAGEYSVEVVTSDGGDNVIGPADLALGEGNVYTVVALPVDESGTEEANLLIILDRSPE</sequence>
<name>A0ABT1G4N6_9GAMM</name>
<dbReference type="RefSeq" id="WP_253444234.1">
    <property type="nucleotide sequence ID" value="NZ_JALJYF010000001.1"/>
</dbReference>
<dbReference type="EMBL" id="JALJYF010000001">
    <property type="protein sequence ID" value="MCP1726257.1"/>
    <property type="molecule type" value="Genomic_DNA"/>
</dbReference>
<evidence type="ECO:0000313" key="3">
    <source>
        <dbReference type="EMBL" id="MCP1726257.1"/>
    </source>
</evidence>
<evidence type="ECO:0000256" key="1">
    <source>
        <dbReference type="SAM" id="SignalP"/>
    </source>
</evidence>
<reference evidence="3 4" key="1">
    <citation type="submission" date="2022-03" db="EMBL/GenBank/DDBJ databases">
        <title>Genomic Encyclopedia of Type Strains, Phase III (KMG-III): the genomes of soil and plant-associated and newly described type strains.</title>
        <authorList>
            <person name="Whitman W."/>
        </authorList>
    </citation>
    <scope>NUCLEOTIDE SEQUENCE [LARGE SCALE GENOMIC DNA]</scope>
    <source>
        <strain evidence="3 4">BSker1</strain>
    </source>
</reference>
<gene>
    <name evidence="3" type="ORF">J2T60_000222</name>
</gene>
<proteinExistence type="predicted"/>
<feature type="domain" description="DUF4397" evidence="2">
    <location>
        <begin position="49"/>
        <end position="167"/>
    </location>
</feature>
<evidence type="ECO:0000259" key="2">
    <source>
        <dbReference type="Pfam" id="PF14344"/>
    </source>
</evidence>
<feature type="chain" id="PRO_5045682935" description="DUF4397 domain-containing protein" evidence="1">
    <location>
        <begin position="22"/>
        <end position="469"/>
    </location>
</feature>
<feature type="domain" description="DUF4397" evidence="2">
    <location>
        <begin position="374"/>
        <end position="463"/>
    </location>
</feature>